<reference evidence="5" key="1">
    <citation type="submission" date="2021-01" db="EMBL/GenBank/DDBJ databases">
        <authorList>
            <person name="Corre E."/>
            <person name="Pelletier E."/>
            <person name="Niang G."/>
            <person name="Scheremetjew M."/>
            <person name="Finn R."/>
            <person name="Kale V."/>
            <person name="Holt S."/>
            <person name="Cochrane G."/>
            <person name="Meng A."/>
            <person name="Brown T."/>
            <person name="Cohen L."/>
        </authorList>
    </citation>
    <scope>NUCLEOTIDE SEQUENCE</scope>
    <source>
        <strain evidence="5">CCMP1510</strain>
    </source>
</reference>
<dbReference type="InterPro" id="IPR003593">
    <property type="entry name" value="AAA+_ATPase"/>
</dbReference>
<name>A0A7S3NF17_9STRA</name>
<dbReference type="SMART" id="SM00382">
    <property type="entry name" value="AAA"/>
    <property type="match status" value="1"/>
</dbReference>
<feature type="domain" description="AAA+ ATPase" evidence="4">
    <location>
        <begin position="322"/>
        <end position="537"/>
    </location>
</feature>
<dbReference type="PANTHER" id="PTHR23070">
    <property type="entry name" value="BCS1 AAA-TYPE ATPASE"/>
    <property type="match status" value="1"/>
</dbReference>
<dbReference type="InterPro" id="IPR050747">
    <property type="entry name" value="Mitochondrial_chaperone_BCS1"/>
</dbReference>
<gene>
    <name evidence="5" type="ORF">ALAG00032_LOCUS3919</name>
</gene>
<feature type="region of interest" description="Disordered" evidence="3">
    <location>
        <begin position="420"/>
        <end position="444"/>
    </location>
</feature>
<organism evidence="5">
    <name type="scientific">Aureoumbra lagunensis</name>
    <dbReference type="NCBI Taxonomy" id="44058"/>
    <lineage>
        <taxon>Eukaryota</taxon>
        <taxon>Sar</taxon>
        <taxon>Stramenopiles</taxon>
        <taxon>Ochrophyta</taxon>
        <taxon>Pelagophyceae</taxon>
        <taxon>Pelagomonadales</taxon>
        <taxon>Aureoumbra</taxon>
    </lineage>
</organism>
<dbReference type="Pfam" id="PF00004">
    <property type="entry name" value="AAA"/>
    <property type="match status" value="2"/>
</dbReference>
<evidence type="ECO:0000259" key="4">
    <source>
        <dbReference type="SMART" id="SM00382"/>
    </source>
</evidence>
<evidence type="ECO:0000313" key="5">
    <source>
        <dbReference type="EMBL" id="CAE0363178.1"/>
    </source>
</evidence>
<dbReference type="GO" id="GO:0016887">
    <property type="term" value="F:ATP hydrolysis activity"/>
    <property type="evidence" value="ECO:0007669"/>
    <property type="project" value="InterPro"/>
</dbReference>
<dbReference type="InterPro" id="IPR003960">
    <property type="entry name" value="ATPase_AAA_CS"/>
</dbReference>
<dbReference type="GO" id="GO:0005524">
    <property type="term" value="F:ATP binding"/>
    <property type="evidence" value="ECO:0007669"/>
    <property type="project" value="UniProtKB-KW"/>
</dbReference>
<evidence type="ECO:0000256" key="2">
    <source>
        <dbReference type="RuleBase" id="RU003651"/>
    </source>
</evidence>
<dbReference type="InterPro" id="IPR027417">
    <property type="entry name" value="P-loop_NTPase"/>
</dbReference>
<dbReference type="AlphaFoldDB" id="A0A7S3NF17"/>
<evidence type="ECO:0000256" key="3">
    <source>
        <dbReference type="SAM" id="MobiDB-lite"/>
    </source>
</evidence>
<keyword evidence="2" id="KW-0067">ATP-binding</keyword>
<keyword evidence="2" id="KW-0547">Nucleotide-binding</keyword>
<dbReference type="InterPro" id="IPR003959">
    <property type="entry name" value="ATPase_AAA_core"/>
</dbReference>
<dbReference type="PROSITE" id="PS00674">
    <property type="entry name" value="AAA"/>
    <property type="match status" value="1"/>
</dbReference>
<dbReference type="Gene3D" id="3.40.50.300">
    <property type="entry name" value="P-loop containing nucleotide triphosphate hydrolases"/>
    <property type="match status" value="1"/>
</dbReference>
<dbReference type="EMBL" id="HBIJ01005546">
    <property type="protein sequence ID" value="CAE0363178.1"/>
    <property type="molecule type" value="Transcribed_RNA"/>
</dbReference>
<dbReference type="SUPFAM" id="SSF52540">
    <property type="entry name" value="P-loop containing nucleoside triphosphate hydrolases"/>
    <property type="match status" value="1"/>
</dbReference>
<proteinExistence type="inferred from homology"/>
<protein>
    <recommendedName>
        <fullName evidence="4">AAA+ ATPase domain-containing protein</fullName>
    </recommendedName>
</protein>
<accession>A0A7S3NF17</accession>
<evidence type="ECO:0000256" key="1">
    <source>
        <dbReference type="ARBA" id="ARBA00007448"/>
    </source>
</evidence>
<sequence length="635" mass="70841">MTGFLPGIIPEEVWSLLAPWLEPWLGGRDDQTFLKSILTLALPLLLSQLLTDNSGENVIGGWFSQLYQQGTHILINSRCTNVCRTIEYTTIYDVYGYEIREETGDSDRNQILLKALKMYIADQCKEQVKQSAVSHCVLLVAADDTIAANGETNSDSSDDIDSEDRASMELNKLCIQTIPSLGKWTIVQDNSDGNTVRISIMICRDVSTSGSKENASQITPQRTKVKTTYKISASGRHAQREIDKFVNGAYQWYIEQIKNSESTDRFMYTPLPKSGVSQWRRYALSEEKTFDTLWFPAKERLLTIIDSFSQKTGKYSIEGFPYRLGILLYGPPGSGKTSIIKAIAHKTQRHIITLPLSRIQTNNQLMNAMYDLSYSVPGADERVRYSYDQIIFVMEDIDAASSVVLRRDSKESKQSDYDITAPNLTKRGSRCRSTTSNDHTEPILLTKHGSNFDQSIASCDKENEENKNTVDDISPLLQANKSMTDVLDLSGILNALDGIVDSPGRIVIMTSNHPELLDSALLRPGRINIKLYLGFIEAQDAVDMASHYFAAHYSPSTPADNRAKKKDIDDLLHAFHELSSAGHHLTPAQLEHLCSEYNTLPELTAGILRMAVSIPLAIPPPPPLPSIQKNMMSSS</sequence>
<comment type="similarity">
    <text evidence="1">Belongs to the AAA ATPase family. BCS1 subfamily.</text>
</comment>